<evidence type="ECO:0000313" key="2">
    <source>
        <dbReference type="EMBL" id="GET41776.1"/>
    </source>
</evidence>
<sequence length="171" mass="19150">MAIALLAVLSGSEGWAAIETYGKAKEEWLKNFIYLKNGSFSHDTFSRVFAALSPQDFQASFSSLLESITEKLGFKVIGIDGKTIWQSYERNRKQKACCQCCQYHPLMGQEKVDSNSNEITAIPRLLEQLDISESVVNLDGMGTKKEIAAQISQKKGNYILALKANQDRIYQ</sequence>
<gene>
    <name evidence="2" type="ORF">MiSe_65900</name>
</gene>
<comment type="caution">
    <text evidence="2">The sequence shown here is derived from an EMBL/GenBank/DDBJ whole genome shotgun (WGS) entry which is preliminary data.</text>
</comment>
<dbReference type="PANTHER" id="PTHR30298">
    <property type="entry name" value="H REPEAT-ASSOCIATED PREDICTED TRANSPOSASE"/>
    <property type="match status" value="1"/>
</dbReference>
<keyword evidence="3" id="KW-1185">Reference proteome</keyword>
<dbReference type="NCBIfam" id="NF033564">
    <property type="entry name" value="transpos_ISAs1"/>
    <property type="match status" value="1"/>
</dbReference>
<evidence type="ECO:0000313" key="3">
    <source>
        <dbReference type="Proteomes" id="UP001050975"/>
    </source>
</evidence>
<dbReference type="InterPro" id="IPR051698">
    <property type="entry name" value="Transposase_11-like"/>
</dbReference>
<name>A0AAV3XJT1_9CYAN</name>
<dbReference type="PANTHER" id="PTHR30298:SF0">
    <property type="entry name" value="PROTEIN YBFL-RELATED"/>
    <property type="match status" value="1"/>
</dbReference>
<protein>
    <submittedName>
        <fullName evidence="2">Transposase IS4 family protein</fullName>
    </submittedName>
</protein>
<dbReference type="InterPro" id="IPR047647">
    <property type="entry name" value="ISAs1_transpos"/>
</dbReference>
<dbReference type="Proteomes" id="UP001050975">
    <property type="component" value="Unassembled WGS sequence"/>
</dbReference>
<accession>A0AAV3XJT1</accession>
<organism evidence="2 3">
    <name type="scientific">Microseira wollei NIES-4236</name>
    <dbReference type="NCBI Taxonomy" id="2530354"/>
    <lineage>
        <taxon>Bacteria</taxon>
        <taxon>Bacillati</taxon>
        <taxon>Cyanobacteriota</taxon>
        <taxon>Cyanophyceae</taxon>
        <taxon>Oscillatoriophycideae</taxon>
        <taxon>Aerosakkonematales</taxon>
        <taxon>Aerosakkonemataceae</taxon>
        <taxon>Microseira</taxon>
    </lineage>
</organism>
<dbReference type="AlphaFoldDB" id="A0AAV3XJT1"/>
<dbReference type="EMBL" id="BLAY01000134">
    <property type="protein sequence ID" value="GET41776.1"/>
    <property type="molecule type" value="Genomic_DNA"/>
</dbReference>
<evidence type="ECO:0000259" key="1">
    <source>
        <dbReference type="Pfam" id="PF13808"/>
    </source>
</evidence>
<dbReference type="Pfam" id="PF13808">
    <property type="entry name" value="DDE_Tnp_1_assoc"/>
    <property type="match status" value="1"/>
</dbReference>
<dbReference type="InterPro" id="IPR032806">
    <property type="entry name" value="YbfD_N"/>
</dbReference>
<reference evidence="2" key="1">
    <citation type="submission" date="2019-10" db="EMBL/GenBank/DDBJ databases">
        <title>Draft genome sequece of Microseira wollei NIES-4236.</title>
        <authorList>
            <person name="Yamaguchi H."/>
            <person name="Suzuki S."/>
            <person name="Kawachi M."/>
        </authorList>
    </citation>
    <scope>NUCLEOTIDE SEQUENCE</scope>
    <source>
        <strain evidence="2">NIES-4236</strain>
    </source>
</reference>
<feature type="domain" description="H repeat-associated protein N-terminal" evidence="1">
    <location>
        <begin position="1"/>
        <end position="63"/>
    </location>
</feature>
<proteinExistence type="predicted"/>